<feature type="domain" description="OBP47-like" evidence="5">
    <location>
        <begin position="62"/>
        <end position="168"/>
    </location>
</feature>
<dbReference type="OrthoDB" id="7730192at2759"/>
<keyword evidence="4" id="KW-0732">Signal</keyword>
<name>A0A7R8YNS3_HERIL</name>
<protein>
    <recommendedName>
        <fullName evidence="5">OBP47-like domain-containing protein</fullName>
    </recommendedName>
</protein>
<reference evidence="6 7" key="1">
    <citation type="submission" date="2020-11" db="EMBL/GenBank/DDBJ databases">
        <authorList>
            <person name="Wallbank WR R."/>
            <person name="Pardo Diaz C."/>
            <person name="Kozak K."/>
            <person name="Martin S."/>
            <person name="Jiggins C."/>
            <person name="Moest M."/>
            <person name="Warren A I."/>
            <person name="Generalovic N T."/>
            <person name="Byers J.R.P. K."/>
            <person name="Montejo-Kovacevich G."/>
            <person name="Yen C E."/>
        </authorList>
    </citation>
    <scope>NUCLEOTIDE SEQUENCE [LARGE SCALE GENOMIC DNA]</scope>
</reference>
<dbReference type="InParanoid" id="A0A7R8YNS3"/>
<evidence type="ECO:0000313" key="7">
    <source>
        <dbReference type="Proteomes" id="UP000594454"/>
    </source>
</evidence>
<sequence length="180" mass="20458">MFRDLSVFLVCVFVVQCLADPDCSEPPKKKDFMGCCKKPEALSEIITKCSEKYPFEHRRPNICYGECVFNETGLAVDGVIQRDKISSVIGEFYKDMPDLIPVATEAIEKCGEIIRAKMEKGKERKPQGDDQCHHVPSMYAGCFFAQTTINCPDSAWQDTDDCNRAREFMKSCPMPHRPKE</sequence>
<evidence type="ECO:0000256" key="3">
    <source>
        <dbReference type="ARBA" id="ARBA00022525"/>
    </source>
</evidence>
<proteinExistence type="inferred from homology"/>
<dbReference type="Proteomes" id="UP000594454">
    <property type="component" value="Chromosome 1"/>
</dbReference>
<keyword evidence="3" id="KW-0964">Secreted</keyword>
<evidence type="ECO:0000313" key="6">
    <source>
        <dbReference type="EMBL" id="CAD7079971.1"/>
    </source>
</evidence>
<dbReference type="FunCoup" id="A0A7R8YNS3">
    <property type="interactions" value="53"/>
</dbReference>
<accession>A0A7R8YNS3</accession>
<evidence type="ECO:0000256" key="2">
    <source>
        <dbReference type="ARBA" id="ARBA00008098"/>
    </source>
</evidence>
<evidence type="ECO:0000256" key="4">
    <source>
        <dbReference type="SAM" id="SignalP"/>
    </source>
</evidence>
<dbReference type="GO" id="GO:0005576">
    <property type="term" value="C:extracellular region"/>
    <property type="evidence" value="ECO:0007669"/>
    <property type="project" value="UniProtKB-SubCell"/>
</dbReference>
<evidence type="ECO:0000256" key="1">
    <source>
        <dbReference type="ARBA" id="ARBA00004613"/>
    </source>
</evidence>
<gene>
    <name evidence="6" type="ORF">HERILL_LOCUS3153</name>
</gene>
<dbReference type="Pfam" id="PF22651">
    <property type="entry name" value="OBP47_like"/>
    <property type="match status" value="1"/>
</dbReference>
<evidence type="ECO:0000259" key="5">
    <source>
        <dbReference type="Pfam" id="PF22651"/>
    </source>
</evidence>
<dbReference type="PANTHER" id="PTHR21066">
    <property type="entry name" value="ODORANT-BINDING PROTEIN 59A-RELATED"/>
    <property type="match status" value="1"/>
</dbReference>
<organism evidence="6 7">
    <name type="scientific">Hermetia illucens</name>
    <name type="common">Black soldier fly</name>
    <dbReference type="NCBI Taxonomy" id="343691"/>
    <lineage>
        <taxon>Eukaryota</taxon>
        <taxon>Metazoa</taxon>
        <taxon>Ecdysozoa</taxon>
        <taxon>Arthropoda</taxon>
        <taxon>Hexapoda</taxon>
        <taxon>Insecta</taxon>
        <taxon>Pterygota</taxon>
        <taxon>Neoptera</taxon>
        <taxon>Endopterygota</taxon>
        <taxon>Diptera</taxon>
        <taxon>Brachycera</taxon>
        <taxon>Stratiomyomorpha</taxon>
        <taxon>Stratiomyidae</taxon>
        <taxon>Hermetiinae</taxon>
        <taxon>Hermetia</taxon>
    </lineage>
</organism>
<dbReference type="PANTHER" id="PTHR21066:SF9">
    <property type="entry name" value="ODORANT-BINDING PROTEIN 59A"/>
    <property type="match status" value="1"/>
</dbReference>
<dbReference type="EMBL" id="LR899009">
    <property type="protein sequence ID" value="CAD7079971.1"/>
    <property type="molecule type" value="Genomic_DNA"/>
</dbReference>
<dbReference type="InterPro" id="IPR052295">
    <property type="entry name" value="Odorant-binding_protein"/>
</dbReference>
<feature type="chain" id="PRO_5030800628" description="OBP47-like domain-containing protein" evidence="4">
    <location>
        <begin position="20"/>
        <end position="180"/>
    </location>
</feature>
<dbReference type="SUPFAM" id="SSF47565">
    <property type="entry name" value="Insect pheromone/odorant-binding proteins"/>
    <property type="match status" value="1"/>
</dbReference>
<dbReference type="InterPro" id="IPR054577">
    <property type="entry name" value="OBP47-like_dom"/>
</dbReference>
<dbReference type="Gene3D" id="1.10.238.270">
    <property type="match status" value="1"/>
</dbReference>
<comment type="similarity">
    <text evidence="2">Belongs to the PBP/GOBP family.</text>
</comment>
<comment type="subcellular location">
    <subcellularLocation>
        <location evidence="1">Secreted</location>
    </subcellularLocation>
</comment>
<dbReference type="AlphaFoldDB" id="A0A7R8YNS3"/>
<dbReference type="GO" id="GO:0005549">
    <property type="term" value="F:odorant binding"/>
    <property type="evidence" value="ECO:0007669"/>
    <property type="project" value="InterPro"/>
</dbReference>
<dbReference type="InterPro" id="IPR036728">
    <property type="entry name" value="PBP_GOBP_sf"/>
</dbReference>
<feature type="signal peptide" evidence="4">
    <location>
        <begin position="1"/>
        <end position="19"/>
    </location>
</feature>
<keyword evidence="7" id="KW-1185">Reference proteome</keyword>